<feature type="region of interest" description="Disordered" evidence="1">
    <location>
        <begin position="453"/>
        <end position="483"/>
    </location>
</feature>
<accession>A0A7I7NPR6</accession>
<proteinExistence type="predicted"/>
<dbReference type="InterPro" id="IPR011990">
    <property type="entry name" value="TPR-like_helical_dom_sf"/>
</dbReference>
<protein>
    <recommendedName>
        <fullName evidence="4">Tetratricopeptide repeat protein</fullName>
    </recommendedName>
</protein>
<dbReference type="Gene3D" id="1.25.40.10">
    <property type="entry name" value="Tetratricopeptide repeat domain"/>
    <property type="match status" value="1"/>
</dbReference>
<gene>
    <name evidence="2" type="ORF">MLAC_35570</name>
</gene>
<dbReference type="EMBL" id="AP022581">
    <property type="protein sequence ID" value="BBX98263.1"/>
    <property type="molecule type" value="Genomic_DNA"/>
</dbReference>
<dbReference type="SUPFAM" id="SSF48452">
    <property type="entry name" value="TPR-like"/>
    <property type="match status" value="1"/>
</dbReference>
<reference evidence="2 3" key="1">
    <citation type="journal article" date="2019" name="Emerg. Microbes Infect.">
        <title>Comprehensive subspecies identification of 175 nontuberculous mycobacteria species based on 7547 genomic profiles.</title>
        <authorList>
            <person name="Matsumoto Y."/>
            <person name="Kinjo T."/>
            <person name="Motooka D."/>
            <person name="Nabeya D."/>
            <person name="Jung N."/>
            <person name="Uechi K."/>
            <person name="Horii T."/>
            <person name="Iida T."/>
            <person name="Fujita J."/>
            <person name="Nakamura S."/>
        </authorList>
    </citation>
    <scope>NUCLEOTIDE SEQUENCE [LARGE SCALE GENOMIC DNA]</scope>
    <source>
        <strain evidence="2 3">JCM 15657</strain>
    </source>
</reference>
<dbReference type="AlphaFoldDB" id="A0A7I7NPR6"/>
<keyword evidence="3" id="KW-1185">Reference proteome</keyword>
<evidence type="ECO:0000256" key="1">
    <source>
        <dbReference type="SAM" id="MobiDB-lite"/>
    </source>
</evidence>
<feature type="compositionally biased region" description="Low complexity" evidence="1">
    <location>
        <begin position="453"/>
        <end position="465"/>
    </location>
</feature>
<organism evidence="2 3">
    <name type="scientific">Mycobacterium lacus</name>
    <dbReference type="NCBI Taxonomy" id="169765"/>
    <lineage>
        <taxon>Bacteria</taxon>
        <taxon>Bacillati</taxon>
        <taxon>Actinomycetota</taxon>
        <taxon>Actinomycetes</taxon>
        <taxon>Mycobacteriales</taxon>
        <taxon>Mycobacteriaceae</taxon>
        <taxon>Mycobacterium</taxon>
    </lineage>
</organism>
<evidence type="ECO:0008006" key="4">
    <source>
        <dbReference type="Google" id="ProtNLM"/>
    </source>
</evidence>
<name>A0A7I7NPR6_9MYCO</name>
<evidence type="ECO:0000313" key="3">
    <source>
        <dbReference type="Proteomes" id="UP000466396"/>
    </source>
</evidence>
<evidence type="ECO:0000313" key="2">
    <source>
        <dbReference type="EMBL" id="BBX98263.1"/>
    </source>
</evidence>
<sequence length="516" mass="55361">MPNMAHCTRTTSHDDCASEVADPDAVVDELRYEIEFPARQLVDERWVWLPTVLAGRVFTHRLGADEVAHDILTVTPDLDPITALCEHEQHQRLADGSAARVVTEFDEELLEQRSIPAEVVDPSGALLLAPGTLVALGVAAGDLVGVRLTAQGLVLERVAGIAQAHEVGARLAATLDADGPVEFGAAVWTACVEDPELFTAPLPPLREIADDSGLAHRGDWLAPGEFDFDRWHFERECAALAELHDLEPDDAIALYALIQLYEQISVLIDAANADEASEDAPAAAAEDATEPKIDGFDDLVGELGATLADPLLAELLVAETVDRDDDGAAALGVFADVLEPKVPRTARVAFRWMRAVALERIGDIEAAEHELLAAESMDPDWPLPLFDLAHITSDRGDVERGLALLRRAGAEPDHPLMKLLGRHRAEPRRDLGRNELCWCGSGRCCATTSSSTISFATTRPGGSTSPSPPLDGHTPRQAADDPTRRGDLIKLLDSFPAGAAARGGMDTDRLRAALGL</sequence>
<dbReference type="Proteomes" id="UP000466396">
    <property type="component" value="Chromosome"/>
</dbReference>
<dbReference type="KEGG" id="mlj:MLAC_35570"/>